<name>A0A377FWR7_9BACL</name>
<dbReference type="SMART" id="SM00062">
    <property type="entry name" value="PBPb"/>
    <property type="match status" value="1"/>
</dbReference>
<evidence type="ECO:0000256" key="5">
    <source>
        <dbReference type="SAM" id="SignalP"/>
    </source>
</evidence>
<evidence type="ECO:0000313" key="9">
    <source>
        <dbReference type="Proteomes" id="UP000254060"/>
    </source>
</evidence>
<dbReference type="SMART" id="SM00079">
    <property type="entry name" value="PBPe"/>
    <property type="match status" value="1"/>
</dbReference>
<proteinExistence type="inferred from homology"/>
<dbReference type="SUPFAM" id="SSF53850">
    <property type="entry name" value="Periplasmic binding protein-like II"/>
    <property type="match status" value="1"/>
</dbReference>
<feature type="signal peptide" evidence="5">
    <location>
        <begin position="1"/>
        <end position="19"/>
    </location>
</feature>
<feature type="chain" id="PRO_5038967071" evidence="5">
    <location>
        <begin position="20"/>
        <end position="252"/>
    </location>
</feature>
<keyword evidence="3 5" id="KW-0732">Signal</keyword>
<dbReference type="PROSITE" id="PS51257">
    <property type="entry name" value="PROKAR_LIPOPROTEIN"/>
    <property type="match status" value="1"/>
</dbReference>
<dbReference type="AlphaFoldDB" id="A0A377FWR7"/>
<dbReference type="RefSeq" id="WP_024372506.1">
    <property type="nucleotide sequence ID" value="NZ_UGGP01000001.1"/>
</dbReference>
<dbReference type="GO" id="GO:0030313">
    <property type="term" value="C:cell envelope"/>
    <property type="evidence" value="ECO:0007669"/>
    <property type="project" value="UniProtKB-SubCell"/>
</dbReference>
<dbReference type="PROSITE" id="PS01039">
    <property type="entry name" value="SBP_BACTERIAL_3"/>
    <property type="match status" value="1"/>
</dbReference>
<comment type="similarity">
    <text evidence="2 4">Belongs to the bacterial solute-binding protein 3 family.</text>
</comment>
<dbReference type="STRING" id="1397694.GCA_000702585_02810"/>
<sequence>MKKSLTAVLAIGASFGVLAACGSETNSGSEETVITVGTEATYPPFTYKDKGELTGYDIDVLNEAAERAGYTLEFEAMDFKGLVPALDAERIDLIANQMSITPERQEKYAFSDPYAISGAQVIVGSDNEDIQGIDDLDGKVVGSTQGSVYAQMAEEAGAEVKFYKGANQVLQDLQVGRLDAALNDRLFILTELEKTGYDVKAVGDVFNQSQAGFMARQDSDVLEGLNEALAEMKEDGTMEEIGEKYFGEDISQ</sequence>
<dbReference type="InterPro" id="IPR018313">
    <property type="entry name" value="SBP_3_CS"/>
</dbReference>
<evidence type="ECO:0000259" key="6">
    <source>
        <dbReference type="SMART" id="SM00062"/>
    </source>
</evidence>
<dbReference type="GO" id="GO:0015276">
    <property type="term" value="F:ligand-gated monoatomic ion channel activity"/>
    <property type="evidence" value="ECO:0007669"/>
    <property type="project" value="InterPro"/>
</dbReference>
<dbReference type="PANTHER" id="PTHR35936:SF19">
    <property type="entry name" value="AMINO-ACID-BINDING PROTEIN YXEM-RELATED"/>
    <property type="match status" value="1"/>
</dbReference>
<organism evidence="8 9">
    <name type="scientific">Exiguobacterium aurantiacum</name>
    <dbReference type="NCBI Taxonomy" id="33987"/>
    <lineage>
        <taxon>Bacteria</taxon>
        <taxon>Bacillati</taxon>
        <taxon>Bacillota</taxon>
        <taxon>Bacilli</taxon>
        <taxon>Bacillales</taxon>
        <taxon>Bacillales Family XII. Incertae Sedis</taxon>
        <taxon>Exiguobacterium</taxon>
    </lineage>
</organism>
<dbReference type="InterPro" id="IPR001638">
    <property type="entry name" value="Solute-binding_3/MltF_N"/>
</dbReference>
<evidence type="ECO:0000259" key="7">
    <source>
        <dbReference type="SMART" id="SM00079"/>
    </source>
</evidence>
<dbReference type="Gene3D" id="3.40.190.10">
    <property type="entry name" value="Periplasmic binding protein-like II"/>
    <property type="match status" value="2"/>
</dbReference>
<comment type="subcellular location">
    <subcellularLocation>
        <location evidence="1">Cell envelope</location>
    </subcellularLocation>
</comment>
<evidence type="ECO:0000256" key="1">
    <source>
        <dbReference type="ARBA" id="ARBA00004196"/>
    </source>
</evidence>
<gene>
    <name evidence="8" type="primary">tcyA</name>
    <name evidence="8" type="ORF">NCTC13163_02324</name>
</gene>
<evidence type="ECO:0000256" key="2">
    <source>
        <dbReference type="ARBA" id="ARBA00010333"/>
    </source>
</evidence>
<dbReference type="CDD" id="cd13626">
    <property type="entry name" value="PBP2_Cystine_like"/>
    <property type="match status" value="1"/>
</dbReference>
<evidence type="ECO:0000256" key="4">
    <source>
        <dbReference type="RuleBase" id="RU003744"/>
    </source>
</evidence>
<dbReference type="GO" id="GO:0016020">
    <property type="term" value="C:membrane"/>
    <property type="evidence" value="ECO:0007669"/>
    <property type="project" value="InterPro"/>
</dbReference>
<accession>A0A377FWR7</accession>
<dbReference type="PANTHER" id="PTHR35936">
    <property type="entry name" value="MEMBRANE-BOUND LYTIC MUREIN TRANSGLYCOSYLASE F"/>
    <property type="match status" value="1"/>
</dbReference>
<dbReference type="OrthoDB" id="8613538at2"/>
<feature type="domain" description="Solute-binding protein family 3/N-terminal" evidence="6">
    <location>
        <begin position="33"/>
        <end position="249"/>
    </location>
</feature>
<dbReference type="EMBL" id="UGGP01000001">
    <property type="protein sequence ID" value="STO08946.1"/>
    <property type="molecule type" value="Genomic_DNA"/>
</dbReference>
<dbReference type="Pfam" id="PF00497">
    <property type="entry name" value="SBP_bac_3"/>
    <property type="match status" value="1"/>
</dbReference>
<feature type="domain" description="Ionotropic glutamate receptor C-terminal" evidence="7">
    <location>
        <begin position="33"/>
        <end position="248"/>
    </location>
</feature>
<evidence type="ECO:0000256" key="3">
    <source>
        <dbReference type="ARBA" id="ARBA00022729"/>
    </source>
</evidence>
<protein>
    <submittedName>
        <fullName evidence="8">L-cystine-binding protein tcyA</fullName>
    </submittedName>
</protein>
<dbReference type="InterPro" id="IPR001320">
    <property type="entry name" value="Iontro_rcpt_C"/>
</dbReference>
<evidence type="ECO:0000313" key="8">
    <source>
        <dbReference type="EMBL" id="STO08946.1"/>
    </source>
</evidence>
<dbReference type="Proteomes" id="UP000254060">
    <property type="component" value="Unassembled WGS sequence"/>
</dbReference>
<reference evidence="8 9" key="1">
    <citation type="submission" date="2018-06" db="EMBL/GenBank/DDBJ databases">
        <authorList>
            <consortium name="Pathogen Informatics"/>
            <person name="Doyle S."/>
        </authorList>
    </citation>
    <scope>NUCLEOTIDE SEQUENCE [LARGE SCALE GENOMIC DNA]</scope>
    <source>
        <strain evidence="8 9">NCTC13163</strain>
    </source>
</reference>